<feature type="transmembrane region" description="Helical" evidence="8">
    <location>
        <begin position="37"/>
        <end position="59"/>
    </location>
</feature>
<evidence type="ECO:0000313" key="10">
    <source>
        <dbReference type="EMBL" id="RSU04708.1"/>
    </source>
</evidence>
<feature type="transmembrane region" description="Helical" evidence="8">
    <location>
        <begin position="12"/>
        <end position="31"/>
    </location>
</feature>
<evidence type="ECO:0000259" key="9">
    <source>
        <dbReference type="Pfam" id="PF01757"/>
    </source>
</evidence>
<dbReference type="PANTHER" id="PTHR23028:SF53">
    <property type="entry name" value="ACYL_TRANSF_3 DOMAIN-CONTAINING PROTEIN"/>
    <property type="match status" value="1"/>
</dbReference>
<proteinExistence type="predicted"/>
<dbReference type="GO" id="GO:0009103">
    <property type="term" value="P:lipopolysaccharide biosynthetic process"/>
    <property type="evidence" value="ECO:0007669"/>
    <property type="project" value="TreeGrafter"/>
</dbReference>
<feature type="domain" description="Acyltransferase 3" evidence="9">
    <location>
        <begin position="12"/>
        <end position="346"/>
    </location>
</feature>
<evidence type="ECO:0000256" key="4">
    <source>
        <dbReference type="ARBA" id="ARBA00022692"/>
    </source>
</evidence>
<feature type="transmembrane region" description="Helical" evidence="8">
    <location>
        <begin position="80"/>
        <end position="103"/>
    </location>
</feature>
<keyword evidence="11" id="KW-1185">Reference proteome</keyword>
<evidence type="ECO:0000256" key="8">
    <source>
        <dbReference type="SAM" id="Phobius"/>
    </source>
</evidence>
<feature type="transmembrane region" description="Helical" evidence="8">
    <location>
        <begin position="330"/>
        <end position="350"/>
    </location>
</feature>
<dbReference type="InterPro" id="IPR050879">
    <property type="entry name" value="Acyltransferase_3"/>
</dbReference>
<accession>A0A430AC15</accession>
<evidence type="ECO:0000256" key="6">
    <source>
        <dbReference type="ARBA" id="ARBA00023136"/>
    </source>
</evidence>
<dbReference type="InterPro" id="IPR036514">
    <property type="entry name" value="SGNH_hydro_sf"/>
</dbReference>
<dbReference type="GO" id="GO:0016747">
    <property type="term" value="F:acyltransferase activity, transferring groups other than amino-acyl groups"/>
    <property type="evidence" value="ECO:0007669"/>
    <property type="project" value="InterPro"/>
</dbReference>
<feature type="transmembrane region" description="Helical" evidence="8">
    <location>
        <begin position="261"/>
        <end position="282"/>
    </location>
</feature>
<dbReference type="Gene3D" id="3.40.50.1110">
    <property type="entry name" value="SGNH hydrolase"/>
    <property type="match status" value="1"/>
</dbReference>
<name>A0A430AC15_9ENTE</name>
<dbReference type="PANTHER" id="PTHR23028">
    <property type="entry name" value="ACETYLTRANSFERASE"/>
    <property type="match status" value="1"/>
</dbReference>
<comment type="caution">
    <text evidence="10">The sequence shown here is derived from an EMBL/GenBank/DDBJ whole genome shotgun (WGS) entry which is preliminary data.</text>
</comment>
<sequence>MTTNRNQTSYLASLDGVRALAIILVLAYHFNMSFFKGGFIGVDIFFVLSGYLITSKLLQEWQTHKEINLKVFWIKRIRRLMPAVIILISVTLLVCLILFPAVFKKSWQDGVASLFYVSNWWYIVKEIPYFDSFGIPSPFKHLWSLAIEEQFYLIWPLVFVGLLKTLKKRQHVLKVILGSALVSAVWMAFLYSPENIDRVYYGTDTRLLTLAVGCSLAFVWPYYYLESGISEFARNVIDSVGIVSLVSLLVIATTVSAGQPFLYYGGFLLVAILSGLLLGTLVHPDSQMGLLFSHPWLVWLGKRSYSIYLWHFPVTVLTTPIKTSGTLHPVLIVLQIALTMVLAMVSYEWLEEPVRRLGFKAYAEKLKDGLNYRSKKLMYCLLAIVGLSGALTMAYDYYDSGKILGYIKEVTVLPKKSDDNLKDAQNNVEIHKMLAVGDSIMLSLQKELEEEIPGIKVDGKISRQLWQATDLIKKKYKNYNSEDSLVVLELGTNSEFKQEQLDELLDLFDKAHVVVINSRVPKPWEQIVNDMLLTAANKRDNVRLIDWHSIAVANPQLLNSDAVHPNEEGIPIYIKMITDNLEGYDLKLPEVKKEVSDPKKDTTDNTK</sequence>
<evidence type="ECO:0000256" key="1">
    <source>
        <dbReference type="ARBA" id="ARBA00004651"/>
    </source>
</evidence>
<evidence type="ECO:0000313" key="11">
    <source>
        <dbReference type="Proteomes" id="UP000287101"/>
    </source>
</evidence>
<dbReference type="Proteomes" id="UP000287101">
    <property type="component" value="Unassembled WGS sequence"/>
</dbReference>
<keyword evidence="5 8" id="KW-1133">Transmembrane helix</keyword>
<protein>
    <recommendedName>
        <fullName evidence="9">Acyltransferase 3 domain-containing protein</fullName>
    </recommendedName>
</protein>
<dbReference type="RefSeq" id="WP_126830234.1">
    <property type="nucleotide sequence ID" value="NZ_CBCRYB010000002.1"/>
</dbReference>
<dbReference type="AlphaFoldDB" id="A0A430AC15"/>
<keyword evidence="3" id="KW-0808">Transferase</keyword>
<dbReference type="EMBL" id="NGJY01000001">
    <property type="protein sequence ID" value="RSU04708.1"/>
    <property type="molecule type" value="Genomic_DNA"/>
</dbReference>
<gene>
    <name evidence="10" type="ORF">CBF31_01435</name>
</gene>
<evidence type="ECO:0000256" key="7">
    <source>
        <dbReference type="ARBA" id="ARBA00023315"/>
    </source>
</evidence>
<dbReference type="InterPro" id="IPR002656">
    <property type="entry name" value="Acyl_transf_3_dom"/>
</dbReference>
<feature type="transmembrane region" description="Helical" evidence="8">
    <location>
        <begin position="175"/>
        <end position="193"/>
    </location>
</feature>
<dbReference type="OrthoDB" id="9796461at2"/>
<reference evidence="10 11" key="1">
    <citation type="submission" date="2017-05" db="EMBL/GenBank/DDBJ databases">
        <title>Vagococcus spp. assemblies.</title>
        <authorList>
            <person name="Gulvik C.A."/>
        </authorList>
    </citation>
    <scope>NUCLEOTIDE SEQUENCE [LARGE SCALE GENOMIC DNA]</scope>
    <source>
        <strain evidence="10 11">CCUG 41755</strain>
    </source>
</reference>
<evidence type="ECO:0000256" key="3">
    <source>
        <dbReference type="ARBA" id="ARBA00022679"/>
    </source>
</evidence>
<keyword evidence="6 8" id="KW-0472">Membrane</keyword>
<dbReference type="SUPFAM" id="SSF52266">
    <property type="entry name" value="SGNH hydrolase"/>
    <property type="match status" value="1"/>
</dbReference>
<dbReference type="GO" id="GO:0005886">
    <property type="term" value="C:plasma membrane"/>
    <property type="evidence" value="ECO:0007669"/>
    <property type="project" value="UniProtKB-SubCell"/>
</dbReference>
<feature type="transmembrane region" description="Helical" evidence="8">
    <location>
        <begin position="377"/>
        <end position="398"/>
    </location>
</feature>
<comment type="subcellular location">
    <subcellularLocation>
        <location evidence="1">Cell membrane</location>
        <topology evidence="1">Multi-pass membrane protein</topology>
    </subcellularLocation>
</comment>
<feature type="transmembrane region" description="Helical" evidence="8">
    <location>
        <begin position="142"/>
        <end position="163"/>
    </location>
</feature>
<organism evidence="10 11">
    <name type="scientific">Vagococcus fessus</name>
    <dbReference type="NCBI Taxonomy" id="120370"/>
    <lineage>
        <taxon>Bacteria</taxon>
        <taxon>Bacillati</taxon>
        <taxon>Bacillota</taxon>
        <taxon>Bacilli</taxon>
        <taxon>Lactobacillales</taxon>
        <taxon>Enterococcaceae</taxon>
        <taxon>Vagococcus</taxon>
    </lineage>
</organism>
<keyword evidence="2" id="KW-1003">Cell membrane</keyword>
<feature type="transmembrane region" description="Helical" evidence="8">
    <location>
        <begin position="205"/>
        <end position="224"/>
    </location>
</feature>
<feature type="transmembrane region" description="Helical" evidence="8">
    <location>
        <begin position="236"/>
        <end position="255"/>
    </location>
</feature>
<evidence type="ECO:0000256" key="5">
    <source>
        <dbReference type="ARBA" id="ARBA00022989"/>
    </source>
</evidence>
<keyword evidence="4 8" id="KW-0812">Transmembrane</keyword>
<dbReference type="Pfam" id="PF01757">
    <property type="entry name" value="Acyl_transf_3"/>
    <property type="match status" value="1"/>
</dbReference>
<evidence type="ECO:0000256" key="2">
    <source>
        <dbReference type="ARBA" id="ARBA00022475"/>
    </source>
</evidence>
<keyword evidence="7" id="KW-0012">Acyltransferase</keyword>